<feature type="region of interest" description="Disordered" evidence="10">
    <location>
        <begin position="634"/>
        <end position="849"/>
    </location>
</feature>
<dbReference type="SMART" id="SM00387">
    <property type="entry name" value="HATPase_c"/>
    <property type="match status" value="1"/>
</dbReference>
<keyword evidence="14" id="KW-1185">Reference proteome</keyword>
<dbReference type="InterPro" id="IPR003594">
    <property type="entry name" value="HATPase_dom"/>
</dbReference>
<organism evidence="13 14">
    <name type="scientific">Amycolatopsis marina</name>
    <dbReference type="NCBI Taxonomy" id="490629"/>
    <lineage>
        <taxon>Bacteria</taxon>
        <taxon>Bacillati</taxon>
        <taxon>Actinomycetota</taxon>
        <taxon>Actinomycetes</taxon>
        <taxon>Pseudonocardiales</taxon>
        <taxon>Pseudonocardiaceae</taxon>
        <taxon>Amycolatopsis</taxon>
    </lineage>
</organism>
<proteinExistence type="predicted"/>
<evidence type="ECO:0000256" key="10">
    <source>
        <dbReference type="SAM" id="MobiDB-lite"/>
    </source>
</evidence>
<feature type="compositionally biased region" description="Basic and acidic residues" evidence="10">
    <location>
        <begin position="803"/>
        <end position="821"/>
    </location>
</feature>
<keyword evidence="4" id="KW-0597">Phosphoprotein</keyword>
<evidence type="ECO:0000256" key="8">
    <source>
        <dbReference type="ARBA" id="ARBA00022989"/>
    </source>
</evidence>
<comment type="subcellular location">
    <subcellularLocation>
        <location evidence="2">Membrane</location>
    </subcellularLocation>
</comment>
<reference evidence="14" key="1">
    <citation type="submission" date="2016-10" db="EMBL/GenBank/DDBJ databases">
        <authorList>
            <person name="Varghese N."/>
            <person name="Submissions S."/>
        </authorList>
    </citation>
    <scope>NUCLEOTIDE SEQUENCE [LARGE SCALE GENOMIC DNA]</scope>
    <source>
        <strain evidence="14">CGMCC 4.3568</strain>
    </source>
</reference>
<evidence type="ECO:0000256" key="6">
    <source>
        <dbReference type="ARBA" id="ARBA00022692"/>
    </source>
</evidence>
<dbReference type="GO" id="GO:0005886">
    <property type="term" value="C:plasma membrane"/>
    <property type="evidence" value="ECO:0007669"/>
    <property type="project" value="TreeGrafter"/>
</dbReference>
<evidence type="ECO:0000256" key="1">
    <source>
        <dbReference type="ARBA" id="ARBA00000085"/>
    </source>
</evidence>
<evidence type="ECO:0000256" key="11">
    <source>
        <dbReference type="SAM" id="Phobius"/>
    </source>
</evidence>
<dbReference type="PANTHER" id="PTHR45436">
    <property type="entry name" value="SENSOR HISTIDINE KINASE YKOH"/>
    <property type="match status" value="1"/>
</dbReference>
<accession>A0A1I1CPE2</accession>
<feature type="compositionally biased region" description="Basic and acidic residues" evidence="10">
    <location>
        <begin position="747"/>
        <end position="769"/>
    </location>
</feature>
<dbReference type="Proteomes" id="UP000243799">
    <property type="component" value="Unassembled WGS sequence"/>
</dbReference>
<dbReference type="Gene3D" id="6.10.340.10">
    <property type="match status" value="1"/>
</dbReference>
<feature type="transmembrane region" description="Helical" evidence="11">
    <location>
        <begin position="311"/>
        <end position="333"/>
    </location>
</feature>
<dbReference type="GO" id="GO:0004673">
    <property type="term" value="F:protein histidine kinase activity"/>
    <property type="evidence" value="ECO:0007669"/>
    <property type="project" value="UniProtKB-EC"/>
</dbReference>
<keyword evidence="9" id="KW-0902">Two-component regulatory system</keyword>
<evidence type="ECO:0000256" key="5">
    <source>
        <dbReference type="ARBA" id="ARBA00022679"/>
    </source>
</evidence>
<dbReference type="SUPFAM" id="SSF55874">
    <property type="entry name" value="ATPase domain of HSP90 chaperone/DNA topoisomerase II/histidine kinase"/>
    <property type="match status" value="1"/>
</dbReference>
<feature type="domain" description="HAMP" evidence="12">
    <location>
        <begin position="337"/>
        <end position="406"/>
    </location>
</feature>
<dbReference type="InterPro" id="IPR050428">
    <property type="entry name" value="TCS_sensor_his_kinase"/>
</dbReference>
<dbReference type="EMBL" id="FOKG01000044">
    <property type="protein sequence ID" value="SFB64531.1"/>
    <property type="molecule type" value="Genomic_DNA"/>
</dbReference>
<keyword evidence="7 13" id="KW-0418">Kinase</keyword>
<sequence>MKQISFIRSRTSSIRSRVLAIALIPSAALLVVGVALAGYLVYDANQTRDFAAKIQDASGPALQYFTALQEERRLTLQQVAGGPNDRAALVEQRGKMDVAAKQVLDSVGNLAGDAPESVRQSIGTQAQLIGGLPKFREQVDAGQVPLTEAYAYYSRMLDEFASGLNGIAQTAPDAEIAYLKVTALPLFTSADGMQRGDALAAAAVAGEGLSEQEFRTYIGQVGAYHTLLEGSAARMLPEVRARYDQLITGEAWNRLVTVENAFLRGNQTELPVPEDQWRAAAREVGDTLMSLYFQQSGAGTDLAIERGEDTLLTSLIAGAAALLLAIGVFLTALRLSNRLVRRLARLREETLDVADQQLPELVRRVRDGEAVDLDSEVYFLDHGEDEIGQVADAFNKAQQTALAAAVDEAKTREGTRAVFLNIAHRNQVIVHRQLKVLDQAERKQEDPEQLDTLFKLDHLSTRARRNAENLIILGGQQPGRQWRNPVVLAELVRGASAETEDYTRVSVAKLPAIAVNGPVVGDLVHLLAELIDNATSFSPPESRVEIRGNVVGRGVVIEVEDQGLGIEPDQCEQFNAMLADPPDFGIMALSTEPRLGLFVVARLAGRHGISVTLRESAYGGTRAIVLVRSELLSQVPEPEEDEPDADAVPAQQTTRRRGRPEPVPDEVPQAAPARSQTQAPAQQESETPQDPATPPPLPVRPTRHRGPAQAPPPAPPPGQPAQVPVSTPAGADARQNGRFADAPTRTDLFRPQHPDARPRSEGWPRHEARPAQPTQPPRPVSPGRPPLPQRRRQQNLVPQLMDNGKETEAEQTRDDSPEQARNRLAAFQQGTRRAREQEPGSNDTSGDRA</sequence>
<dbReference type="Gene3D" id="3.30.565.10">
    <property type="entry name" value="Histidine kinase-like ATPase, C-terminal domain"/>
    <property type="match status" value="1"/>
</dbReference>
<dbReference type="Pfam" id="PF08376">
    <property type="entry name" value="NIT"/>
    <property type="match status" value="1"/>
</dbReference>
<evidence type="ECO:0000313" key="13">
    <source>
        <dbReference type="EMBL" id="SFB64531.1"/>
    </source>
</evidence>
<evidence type="ECO:0000256" key="3">
    <source>
        <dbReference type="ARBA" id="ARBA00012438"/>
    </source>
</evidence>
<dbReference type="GO" id="GO:0000160">
    <property type="term" value="P:phosphorelay signal transduction system"/>
    <property type="evidence" value="ECO:0007669"/>
    <property type="project" value="UniProtKB-KW"/>
</dbReference>
<dbReference type="STRING" id="490629.SAMN05216266_14413"/>
<evidence type="ECO:0000313" key="14">
    <source>
        <dbReference type="Proteomes" id="UP000243799"/>
    </source>
</evidence>
<gene>
    <name evidence="13" type="ORF">SAMN05216266_14413</name>
</gene>
<dbReference type="AlphaFoldDB" id="A0A1I1CPE2"/>
<dbReference type="EC" id="2.7.13.3" evidence="3"/>
<keyword evidence="11" id="KW-0472">Membrane</keyword>
<feature type="compositionally biased region" description="Polar residues" evidence="10">
    <location>
        <begin position="674"/>
        <end position="686"/>
    </location>
</feature>
<evidence type="ECO:0000256" key="2">
    <source>
        <dbReference type="ARBA" id="ARBA00004370"/>
    </source>
</evidence>
<evidence type="ECO:0000256" key="9">
    <source>
        <dbReference type="ARBA" id="ARBA00023012"/>
    </source>
</evidence>
<feature type="compositionally biased region" description="Polar residues" evidence="10">
    <location>
        <begin position="839"/>
        <end position="849"/>
    </location>
</feature>
<comment type="catalytic activity">
    <reaction evidence="1">
        <text>ATP + protein L-histidine = ADP + protein N-phospho-L-histidine.</text>
        <dbReference type="EC" id="2.7.13.3"/>
    </reaction>
</comment>
<dbReference type="Pfam" id="PF00672">
    <property type="entry name" value="HAMP"/>
    <property type="match status" value="1"/>
</dbReference>
<evidence type="ECO:0000256" key="4">
    <source>
        <dbReference type="ARBA" id="ARBA00022553"/>
    </source>
</evidence>
<feature type="compositionally biased region" description="Pro residues" evidence="10">
    <location>
        <begin position="773"/>
        <end position="788"/>
    </location>
</feature>
<name>A0A1I1CPE2_9PSEU</name>
<dbReference type="Pfam" id="PF02518">
    <property type="entry name" value="HATPase_c"/>
    <property type="match status" value="1"/>
</dbReference>
<keyword evidence="5" id="KW-0808">Transferase</keyword>
<dbReference type="InterPro" id="IPR013587">
    <property type="entry name" value="Nitrate/nitrite_sensing"/>
</dbReference>
<dbReference type="PROSITE" id="PS50885">
    <property type="entry name" value="HAMP"/>
    <property type="match status" value="1"/>
</dbReference>
<feature type="compositionally biased region" description="Pro residues" evidence="10">
    <location>
        <begin position="709"/>
        <end position="719"/>
    </location>
</feature>
<dbReference type="InterPro" id="IPR036890">
    <property type="entry name" value="HATPase_C_sf"/>
</dbReference>
<protein>
    <recommendedName>
        <fullName evidence="3">histidine kinase</fullName>
        <ecNumber evidence="3">2.7.13.3</ecNumber>
    </recommendedName>
</protein>
<evidence type="ECO:0000256" key="7">
    <source>
        <dbReference type="ARBA" id="ARBA00022777"/>
    </source>
</evidence>
<keyword evidence="6 11" id="KW-0812">Transmembrane</keyword>
<dbReference type="InterPro" id="IPR003660">
    <property type="entry name" value="HAMP_dom"/>
</dbReference>
<evidence type="ECO:0000259" key="12">
    <source>
        <dbReference type="PROSITE" id="PS50885"/>
    </source>
</evidence>
<dbReference type="RefSeq" id="WP_245789014.1">
    <property type="nucleotide sequence ID" value="NZ_FOKG01000044.1"/>
</dbReference>
<dbReference type="PANTHER" id="PTHR45436:SF5">
    <property type="entry name" value="SENSOR HISTIDINE KINASE TRCS"/>
    <property type="match status" value="1"/>
</dbReference>
<keyword evidence="8 11" id="KW-1133">Transmembrane helix</keyword>